<dbReference type="InterPro" id="IPR015424">
    <property type="entry name" value="PyrdxlP-dep_Trfase"/>
</dbReference>
<dbReference type="SUPFAM" id="SSF53383">
    <property type="entry name" value="PLP-dependent transferases"/>
    <property type="match status" value="1"/>
</dbReference>
<feature type="non-terminal residue" evidence="2">
    <location>
        <position position="1"/>
    </location>
</feature>
<organism evidence="2">
    <name type="scientific">marine sediment metagenome</name>
    <dbReference type="NCBI Taxonomy" id="412755"/>
    <lineage>
        <taxon>unclassified sequences</taxon>
        <taxon>metagenomes</taxon>
        <taxon>ecological metagenomes</taxon>
    </lineage>
</organism>
<dbReference type="Gene3D" id="3.90.1150.10">
    <property type="entry name" value="Aspartate Aminotransferase, domain 1"/>
    <property type="match status" value="1"/>
</dbReference>
<accession>X1GGN2</accession>
<dbReference type="InterPro" id="IPR000653">
    <property type="entry name" value="DegT/StrS_aminotransferase"/>
</dbReference>
<dbReference type="Pfam" id="PF01041">
    <property type="entry name" value="DegT_DnrJ_EryC1"/>
    <property type="match status" value="1"/>
</dbReference>
<dbReference type="GO" id="GO:0000271">
    <property type="term" value="P:polysaccharide biosynthetic process"/>
    <property type="evidence" value="ECO:0007669"/>
    <property type="project" value="TreeGrafter"/>
</dbReference>
<dbReference type="AlphaFoldDB" id="X1GGN2"/>
<sequence>LDELQAAFLRVKLRHLDDMNKRRWEIALRYFKEISAERLLLPCFMDYCSHVFHQFVVRHPQRDALAKYLEDNGVPTLVHYPIPPHKSGAYRDEFGSYPITEEYADTMLSLPIDPFLTDDEITHVIETTNGWEG</sequence>
<protein>
    <recommendedName>
        <fullName evidence="3">DegT/DnrJ/EryC1/StrS aminotransferase family protein</fullName>
    </recommendedName>
</protein>
<evidence type="ECO:0000256" key="1">
    <source>
        <dbReference type="ARBA" id="ARBA00022898"/>
    </source>
</evidence>
<dbReference type="GO" id="GO:0008483">
    <property type="term" value="F:transaminase activity"/>
    <property type="evidence" value="ECO:0007669"/>
    <property type="project" value="TreeGrafter"/>
</dbReference>
<proteinExistence type="predicted"/>
<comment type="caution">
    <text evidence="2">The sequence shown here is derived from an EMBL/GenBank/DDBJ whole genome shotgun (WGS) entry which is preliminary data.</text>
</comment>
<evidence type="ECO:0008006" key="3">
    <source>
        <dbReference type="Google" id="ProtNLM"/>
    </source>
</evidence>
<dbReference type="PANTHER" id="PTHR30244:SF36">
    <property type="entry name" value="3-OXO-GLUCOSE-6-PHOSPHATE:GLUTAMATE AMINOTRANSFERASE"/>
    <property type="match status" value="1"/>
</dbReference>
<gene>
    <name evidence="2" type="ORF">S03H2_19734</name>
</gene>
<keyword evidence="1" id="KW-0663">Pyridoxal phosphate</keyword>
<dbReference type="EMBL" id="BARU01010336">
    <property type="protein sequence ID" value="GAH32188.1"/>
    <property type="molecule type" value="Genomic_DNA"/>
</dbReference>
<evidence type="ECO:0000313" key="2">
    <source>
        <dbReference type="EMBL" id="GAH32188.1"/>
    </source>
</evidence>
<name>X1GGN2_9ZZZZ</name>
<dbReference type="InterPro" id="IPR015422">
    <property type="entry name" value="PyrdxlP-dep_Trfase_small"/>
</dbReference>
<dbReference type="GO" id="GO:0030170">
    <property type="term" value="F:pyridoxal phosphate binding"/>
    <property type="evidence" value="ECO:0007669"/>
    <property type="project" value="TreeGrafter"/>
</dbReference>
<dbReference type="PANTHER" id="PTHR30244">
    <property type="entry name" value="TRANSAMINASE"/>
    <property type="match status" value="1"/>
</dbReference>
<reference evidence="2" key="1">
    <citation type="journal article" date="2014" name="Front. Microbiol.">
        <title>High frequency of phylogenetically diverse reductive dehalogenase-homologous genes in deep subseafloor sedimentary metagenomes.</title>
        <authorList>
            <person name="Kawai M."/>
            <person name="Futagami T."/>
            <person name="Toyoda A."/>
            <person name="Takaki Y."/>
            <person name="Nishi S."/>
            <person name="Hori S."/>
            <person name="Arai W."/>
            <person name="Tsubouchi T."/>
            <person name="Morono Y."/>
            <person name="Uchiyama I."/>
            <person name="Ito T."/>
            <person name="Fujiyama A."/>
            <person name="Inagaki F."/>
            <person name="Takami H."/>
        </authorList>
    </citation>
    <scope>NUCLEOTIDE SEQUENCE</scope>
    <source>
        <strain evidence="2">Expedition CK06-06</strain>
    </source>
</reference>